<feature type="transmembrane region" description="Helical" evidence="1">
    <location>
        <begin position="43"/>
        <end position="63"/>
    </location>
</feature>
<keyword evidence="1" id="KW-0812">Transmembrane</keyword>
<feature type="transmembrane region" description="Helical" evidence="1">
    <location>
        <begin position="16"/>
        <end position="37"/>
    </location>
</feature>
<dbReference type="Pfam" id="PF17272">
    <property type="entry name" value="DUF5337"/>
    <property type="match status" value="1"/>
</dbReference>
<proteinExistence type="predicted"/>
<dbReference type="STRING" id="657014.SAMN04488092_106161"/>
<dbReference type="Proteomes" id="UP000198634">
    <property type="component" value="Unassembled WGS sequence"/>
</dbReference>
<dbReference type="OrthoDB" id="7658896at2"/>
<keyword evidence="1" id="KW-0472">Membrane</keyword>
<evidence type="ECO:0000313" key="3">
    <source>
        <dbReference type="Proteomes" id="UP000198634"/>
    </source>
</evidence>
<evidence type="ECO:0000313" key="2">
    <source>
        <dbReference type="EMBL" id="SEQ39632.1"/>
    </source>
</evidence>
<dbReference type="EMBL" id="FOEP01000006">
    <property type="protein sequence ID" value="SEQ39632.1"/>
    <property type="molecule type" value="Genomic_DNA"/>
</dbReference>
<dbReference type="InterPro" id="IPR020308">
    <property type="entry name" value="Uncharacterised_Ynq1"/>
</dbReference>
<gene>
    <name evidence="2" type="ORF">SAMN04488092_106161</name>
</gene>
<protein>
    <recommendedName>
        <fullName evidence="4">DUF5337 domain-containing protein</fullName>
    </recommendedName>
</protein>
<dbReference type="AlphaFoldDB" id="A0A1H9FP29"/>
<accession>A0A1H9FP29</accession>
<sequence length="78" mass="8733">MADELDAQLARKGRTVAVVIAGAMVLWLGLNFLGQQLGWPQRFAFLFDFAAIAALIWALVVTFQIRRARRDSNTNGQR</sequence>
<keyword evidence="1" id="KW-1133">Transmembrane helix</keyword>
<dbReference type="RefSeq" id="WP_090269856.1">
    <property type="nucleotide sequence ID" value="NZ_FOEP01000006.1"/>
</dbReference>
<name>A0A1H9FP29_9RHOB</name>
<evidence type="ECO:0000256" key="1">
    <source>
        <dbReference type="SAM" id="Phobius"/>
    </source>
</evidence>
<keyword evidence="3" id="KW-1185">Reference proteome</keyword>
<evidence type="ECO:0008006" key="4">
    <source>
        <dbReference type="Google" id="ProtNLM"/>
    </source>
</evidence>
<organism evidence="2 3">
    <name type="scientific">Thalassovita taeanensis</name>
    <dbReference type="NCBI Taxonomy" id="657014"/>
    <lineage>
        <taxon>Bacteria</taxon>
        <taxon>Pseudomonadati</taxon>
        <taxon>Pseudomonadota</taxon>
        <taxon>Alphaproteobacteria</taxon>
        <taxon>Rhodobacterales</taxon>
        <taxon>Roseobacteraceae</taxon>
        <taxon>Thalassovita</taxon>
    </lineage>
</organism>
<reference evidence="2 3" key="1">
    <citation type="submission" date="2016-10" db="EMBL/GenBank/DDBJ databases">
        <authorList>
            <person name="de Groot N.N."/>
        </authorList>
    </citation>
    <scope>NUCLEOTIDE SEQUENCE [LARGE SCALE GENOMIC DNA]</scope>
    <source>
        <strain evidence="2 3">DSM 22007</strain>
    </source>
</reference>